<dbReference type="EMBL" id="LVZK01000001">
    <property type="protein sequence ID" value="OAP86570.1"/>
    <property type="molecule type" value="Genomic_DNA"/>
</dbReference>
<gene>
    <name evidence="3" type="ORF">A4H34_05425</name>
</gene>
<feature type="coiled-coil region" evidence="1">
    <location>
        <begin position="1"/>
        <end position="28"/>
    </location>
</feature>
<feature type="region of interest" description="Disordered" evidence="2">
    <location>
        <begin position="149"/>
        <end position="201"/>
    </location>
</feature>
<evidence type="ECO:0000313" key="3">
    <source>
        <dbReference type="EMBL" id="OAP86570.1"/>
    </source>
</evidence>
<evidence type="ECO:0000256" key="1">
    <source>
        <dbReference type="SAM" id="Coils"/>
    </source>
</evidence>
<keyword evidence="1" id="KW-0175">Coiled coil</keyword>
<feature type="compositionally biased region" description="Low complexity" evidence="2">
    <location>
        <begin position="181"/>
        <end position="195"/>
    </location>
</feature>
<name>A0A179B560_9ACTO</name>
<feature type="compositionally biased region" description="Low complexity" evidence="2">
    <location>
        <begin position="149"/>
        <end position="168"/>
    </location>
</feature>
<dbReference type="Proteomes" id="UP000078368">
    <property type="component" value="Unassembled WGS sequence"/>
</dbReference>
<evidence type="ECO:0000313" key="4">
    <source>
        <dbReference type="Proteomes" id="UP000078368"/>
    </source>
</evidence>
<dbReference type="RefSeq" id="WP_064231310.1">
    <property type="nucleotide sequence ID" value="NZ_LVZK01000001.1"/>
</dbReference>
<comment type="caution">
    <text evidence="3">The sequence shown here is derived from an EMBL/GenBank/DDBJ whole genome shotgun (WGS) entry which is preliminary data.</text>
</comment>
<proteinExistence type="predicted"/>
<accession>A0A179B560</accession>
<sequence>MAIFRMDKDQFRRQIAELEQAGAEYEGAKASLSSAVGNSCQDLQNTGACTPSDDDRWSGLNELQQFRAPVHTSLFAVDKEMKQLSELQKATIEDLRSSLDSFTYRDDAERAEFAAALDRLDRQFTYTPPQGMGAIAQALWRGLRSFPLSTGGQSTSQSAGGQSTISQALETGLSGAGLGPSQSGAGNSGSSQSATGSGGGK</sequence>
<reference evidence="3 4" key="1">
    <citation type="submission" date="2016-04" db="EMBL/GenBank/DDBJ databases">
        <title>Peptidophaga gingivicola gen. nov., sp. nov., isolated from human subgingival plaque.</title>
        <authorList>
            <person name="Beall C.J."/>
            <person name="Mokrzan E.M."/>
            <person name="Griffen A.L."/>
            <person name="Leys E.J."/>
        </authorList>
    </citation>
    <scope>NUCLEOTIDE SEQUENCE [LARGE SCALE GENOMIC DNA]</scope>
    <source>
        <strain evidence="3 4">BA112</strain>
    </source>
</reference>
<organism evidence="3 4">
    <name type="scientific">Peptidiphaga gingivicola</name>
    <dbReference type="NCBI Taxonomy" id="2741497"/>
    <lineage>
        <taxon>Bacteria</taxon>
        <taxon>Bacillati</taxon>
        <taxon>Actinomycetota</taxon>
        <taxon>Actinomycetes</taxon>
        <taxon>Actinomycetales</taxon>
        <taxon>Actinomycetaceae</taxon>
        <taxon>Peptidiphaga</taxon>
    </lineage>
</organism>
<protein>
    <submittedName>
        <fullName evidence="3">Uncharacterized protein</fullName>
    </submittedName>
</protein>
<dbReference type="AlphaFoldDB" id="A0A179B560"/>
<keyword evidence="4" id="KW-1185">Reference proteome</keyword>
<evidence type="ECO:0000256" key="2">
    <source>
        <dbReference type="SAM" id="MobiDB-lite"/>
    </source>
</evidence>